<name>A0A0G0XZ62_UNCKA</name>
<reference evidence="2 3" key="1">
    <citation type="journal article" date="2015" name="Nature">
        <title>rRNA introns, odd ribosomes, and small enigmatic genomes across a large radiation of phyla.</title>
        <authorList>
            <person name="Brown C.T."/>
            <person name="Hug L.A."/>
            <person name="Thomas B.C."/>
            <person name="Sharon I."/>
            <person name="Castelle C.J."/>
            <person name="Singh A."/>
            <person name="Wilkins M.J."/>
            <person name="Williams K.H."/>
            <person name="Banfield J.F."/>
        </authorList>
    </citation>
    <scope>NUCLEOTIDE SEQUENCE [LARGE SCALE GENOMIC DNA]</scope>
</reference>
<gene>
    <name evidence="2" type="ORF">UU55_C0015G0008</name>
</gene>
<sequence>MRRDVQNSAKLFLSNELVLSRVYGIWAFVCILLFGFFAISSLASSMTKKVALYKEMRALNHDLNVKLQSINKLSEDISTAEKYIPLLEATIPQELNTHTYMVAFMQQAATAGFGVTDFVPASESADGEVPIMITLEGAGDLSALISGVEGMQRVTVVDSVKYEIHTDSTQATLYLRIFNL</sequence>
<organism evidence="2 3">
    <name type="scientific">candidate division WWE3 bacterium GW2011_GWC2_41_23</name>
    <dbReference type="NCBI Taxonomy" id="1619123"/>
    <lineage>
        <taxon>Bacteria</taxon>
        <taxon>Katanobacteria</taxon>
    </lineage>
</organism>
<comment type="caution">
    <text evidence="2">The sequence shown here is derived from an EMBL/GenBank/DDBJ whole genome shotgun (WGS) entry which is preliminary data.</text>
</comment>
<keyword evidence="1" id="KW-0472">Membrane</keyword>
<proteinExistence type="predicted"/>
<dbReference type="Proteomes" id="UP000033947">
    <property type="component" value="Unassembled WGS sequence"/>
</dbReference>
<keyword evidence="1" id="KW-1133">Transmembrane helix</keyword>
<dbReference type="AlphaFoldDB" id="A0A0G0XZ62"/>
<evidence type="ECO:0000313" key="2">
    <source>
        <dbReference type="EMBL" id="KKS02401.1"/>
    </source>
</evidence>
<dbReference type="EMBL" id="LCBB01000015">
    <property type="protein sequence ID" value="KKS02401.1"/>
    <property type="molecule type" value="Genomic_DNA"/>
</dbReference>
<accession>A0A0G0XZ62</accession>
<keyword evidence="1" id="KW-0812">Transmembrane</keyword>
<evidence type="ECO:0000256" key="1">
    <source>
        <dbReference type="SAM" id="Phobius"/>
    </source>
</evidence>
<evidence type="ECO:0000313" key="3">
    <source>
        <dbReference type="Proteomes" id="UP000033947"/>
    </source>
</evidence>
<feature type="transmembrane region" description="Helical" evidence="1">
    <location>
        <begin position="23"/>
        <end position="47"/>
    </location>
</feature>
<protein>
    <submittedName>
        <fullName evidence="2">Uncharacterized protein</fullName>
    </submittedName>
</protein>